<protein>
    <submittedName>
        <fullName evidence="1">Uncharacterized protein</fullName>
    </submittedName>
</protein>
<accession>A0A4R6LT13</accession>
<organism evidence="1 2">
    <name type="scientific">Enemella evansiae</name>
    <dbReference type="NCBI Taxonomy" id="2016499"/>
    <lineage>
        <taxon>Bacteria</taxon>
        <taxon>Bacillati</taxon>
        <taxon>Actinomycetota</taxon>
        <taxon>Actinomycetes</taxon>
        <taxon>Propionibacteriales</taxon>
        <taxon>Propionibacteriaceae</taxon>
        <taxon>Enemella</taxon>
    </lineage>
</organism>
<dbReference type="EMBL" id="NMVO01000014">
    <property type="protein sequence ID" value="OYO12751.1"/>
    <property type="molecule type" value="Genomic_DNA"/>
</dbReference>
<dbReference type="OrthoDB" id="9957131at2"/>
<proteinExistence type="predicted"/>
<gene>
    <name evidence="1" type="ORF">CGZ94_12650</name>
</gene>
<comment type="caution">
    <text evidence="1">The sequence shown here is derived from an EMBL/GenBank/DDBJ whole genome shotgun (WGS) entry which is preliminary data.</text>
</comment>
<evidence type="ECO:0000313" key="2">
    <source>
        <dbReference type="Proteomes" id="UP000215896"/>
    </source>
</evidence>
<name>A0A255GB07_9ACTN</name>
<accession>A0A255GB07</accession>
<sequence>MTAQLIGLGVLALTIGLVVAALELNQRLPRPPAAHRGDADTRRLLTDLGHARDREWQRRPDPFPAQRRHRDELAQLELQSLHQ</sequence>
<keyword evidence="2" id="KW-1185">Reference proteome</keyword>
<dbReference type="AlphaFoldDB" id="A0A255GB07"/>
<dbReference type="Proteomes" id="UP000215896">
    <property type="component" value="Unassembled WGS sequence"/>
</dbReference>
<evidence type="ECO:0000313" key="1">
    <source>
        <dbReference type="EMBL" id="OYO12751.1"/>
    </source>
</evidence>
<dbReference type="RefSeq" id="WP_094360140.1">
    <property type="nucleotide sequence ID" value="NZ_NMVK01000027.1"/>
</dbReference>
<reference evidence="1 2" key="1">
    <citation type="submission" date="2017-07" db="EMBL/GenBank/DDBJ databases">
        <title>Draft whole genome sequences of clinical Proprionibacteriaceae strains.</title>
        <authorList>
            <person name="Bernier A.-M."/>
            <person name="Bernard K."/>
            <person name="Domingo M.-C."/>
        </authorList>
    </citation>
    <scope>NUCLEOTIDE SEQUENCE [LARGE SCALE GENOMIC DNA]</scope>
    <source>
        <strain evidence="1 2">NML 030167</strain>
    </source>
</reference>